<accession>E4RRH4</accession>
<keyword evidence="4" id="KW-0472">Membrane</keyword>
<dbReference type="Pfam" id="PF07980">
    <property type="entry name" value="SusD_RagB"/>
    <property type="match status" value="1"/>
</dbReference>
<dbReference type="HOGENOM" id="CLU_015553_1_4_10"/>
<dbReference type="InterPro" id="IPR011990">
    <property type="entry name" value="TPR-like_helical_dom_sf"/>
</dbReference>
<protein>
    <submittedName>
        <fullName evidence="9">RagB/SusD domain protein</fullName>
    </submittedName>
</protein>
<feature type="signal peptide" evidence="6">
    <location>
        <begin position="1"/>
        <end position="22"/>
    </location>
</feature>
<comment type="similarity">
    <text evidence="2">Belongs to the SusD family.</text>
</comment>
<dbReference type="Gene3D" id="1.25.40.390">
    <property type="match status" value="1"/>
</dbReference>
<organism evidence="9 10">
    <name type="scientific">Leadbetterella byssophila (strain DSM 17132 / JCM 16389 / KACC 11308 / NBRC 106382 / 4M15)</name>
    <dbReference type="NCBI Taxonomy" id="649349"/>
    <lineage>
        <taxon>Bacteria</taxon>
        <taxon>Pseudomonadati</taxon>
        <taxon>Bacteroidota</taxon>
        <taxon>Cytophagia</taxon>
        <taxon>Cytophagales</taxon>
        <taxon>Leadbetterellaceae</taxon>
        <taxon>Leadbetterella</taxon>
    </lineage>
</organism>
<comment type="subcellular location">
    <subcellularLocation>
        <location evidence="1">Cell outer membrane</location>
    </subcellularLocation>
</comment>
<gene>
    <name evidence="9" type="ordered locus">Lbys_0007</name>
</gene>
<feature type="domain" description="SusD-like N-terminal" evidence="8">
    <location>
        <begin position="21"/>
        <end position="205"/>
    </location>
</feature>
<dbReference type="EMBL" id="CP002305">
    <property type="protein sequence ID" value="ADQ15803.1"/>
    <property type="molecule type" value="Genomic_DNA"/>
</dbReference>
<dbReference type="PROSITE" id="PS51257">
    <property type="entry name" value="PROKAR_LIPOPROTEIN"/>
    <property type="match status" value="1"/>
</dbReference>
<evidence type="ECO:0000256" key="1">
    <source>
        <dbReference type="ARBA" id="ARBA00004442"/>
    </source>
</evidence>
<feature type="domain" description="RagB/SusD" evidence="7">
    <location>
        <begin position="371"/>
        <end position="530"/>
    </location>
</feature>
<evidence type="ECO:0000259" key="7">
    <source>
        <dbReference type="Pfam" id="PF07980"/>
    </source>
</evidence>
<evidence type="ECO:0000259" key="8">
    <source>
        <dbReference type="Pfam" id="PF14322"/>
    </source>
</evidence>
<keyword evidence="10" id="KW-1185">Reference proteome</keyword>
<dbReference type="Pfam" id="PF14322">
    <property type="entry name" value="SusD-like_3"/>
    <property type="match status" value="1"/>
</dbReference>
<dbReference type="eggNOG" id="COG0436">
    <property type="taxonomic scope" value="Bacteria"/>
</dbReference>
<evidence type="ECO:0000313" key="9">
    <source>
        <dbReference type="EMBL" id="ADQ15803.1"/>
    </source>
</evidence>
<dbReference type="STRING" id="649349.Lbys_0007"/>
<evidence type="ECO:0000256" key="6">
    <source>
        <dbReference type="SAM" id="SignalP"/>
    </source>
</evidence>
<dbReference type="InterPro" id="IPR012944">
    <property type="entry name" value="SusD_RagB_dom"/>
</dbReference>
<proteinExistence type="inferred from homology"/>
<dbReference type="OrthoDB" id="906516at2"/>
<dbReference type="GO" id="GO:0009279">
    <property type="term" value="C:cell outer membrane"/>
    <property type="evidence" value="ECO:0007669"/>
    <property type="project" value="UniProtKB-SubCell"/>
</dbReference>
<dbReference type="InterPro" id="IPR033985">
    <property type="entry name" value="SusD-like_N"/>
</dbReference>
<feature type="chain" id="PRO_5003188041" evidence="6">
    <location>
        <begin position="23"/>
        <end position="530"/>
    </location>
</feature>
<keyword evidence="3 6" id="KW-0732">Signal</keyword>
<dbReference type="KEGG" id="lby:Lbys_0007"/>
<dbReference type="RefSeq" id="WP_013406861.1">
    <property type="nucleotide sequence ID" value="NC_014655.1"/>
</dbReference>
<name>E4RRH4_LEAB4</name>
<dbReference type="AlphaFoldDB" id="E4RRH4"/>
<sequence length="530" mass="58920">MKKNILTLIIAALSLSSCSNFLEEENRQSLTSNEIFQDPSSFDGLVGQIYYLARNATSLYNINHLGTDIYTRGAIVAGIDELNDYVNLRPFNGSVSSAWTTNYRLIAAANVAIDRSNEISGLTETAKSKGLGQAKFFRAFAYFNLVEQFGPVPLILNEVRSAQVDLKRVEEVEVYAQILKDLDEALAAVDETPALYGTVSKDAVRHLKAQVLLTRGYKSFKGANDFSEAASLAETVISRHPLASDFAQFFTKAGQRNNEVVFALLYGSNPVTRREGNDRHLLFKFSYDVYPGMTRSTLYHRGLGPAPTPYFFSLFEEGDKREAATLRRTLLAEIADAERGVKVGDTVIHFPKTPWSQALIGSKSYTVVNPENYFIPNGTTQIQYPMFRKFDDPGVPYTNGGIDPEGERDAVIMRSGEAYLFAAEAYLQMGDKVKAATFINALRTRAGWNKPVTADQMTIDVILEESARELAGETSRWMELKRTGKLMERALKYNPHVALNNALRDFHLLRPIPNSEIDASGGSLTQNNGY</sequence>
<evidence type="ECO:0000256" key="3">
    <source>
        <dbReference type="ARBA" id="ARBA00022729"/>
    </source>
</evidence>
<evidence type="ECO:0000313" key="10">
    <source>
        <dbReference type="Proteomes" id="UP000007435"/>
    </source>
</evidence>
<reference evidence="9 10" key="2">
    <citation type="journal article" date="2011" name="Stand. Genomic Sci.">
        <title>Complete genome sequence of Leadbetterella byssophila type strain (4M15).</title>
        <authorList>
            <person name="Abt B."/>
            <person name="Teshima H."/>
            <person name="Lucas S."/>
            <person name="Lapidus A."/>
            <person name="Del Rio T.G."/>
            <person name="Nolan M."/>
            <person name="Tice H."/>
            <person name="Cheng J.F."/>
            <person name="Pitluck S."/>
            <person name="Liolios K."/>
            <person name="Pagani I."/>
            <person name="Ivanova N."/>
            <person name="Mavromatis K."/>
            <person name="Pati A."/>
            <person name="Tapia R."/>
            <person name="Han C."/>
            <person name="Goodwin L."/>
            <person name="Chen A."/>
            <person name="Palaniappan K."/>
            <person name="Land M."/>
            <person name="Hauser L."/>
            <person name="Chang Y.J."/>
            <person name="Jeffries C.D."/>
            <person name="Rohde M."/>
            <person name="Goker M."/>
            <person name="Tindall B.J."/>
            <person name="Detter J.C."/>
            <person name="Woyke T."/>
            <person name="Bristow J."/>
            <person name="Eisen J.A."/>
            <person name="Markowitz V."/>
            <person name="Hugenholtz P."/>
            <person name="Klenk H.P."/>
            <person name="Kyrpides N.C."/>
        </authorList>
    </citation>
    <scope>NUCLEOTIDE SEQUENCE [LARGE SCALE GENOMIC DNA]</scope>
    <source>
        <strain evidence="10">DSM 17132 / JCM 16389 / KACC 11308 / NBRC 106382 / 4M15</strain>
    </source>
</reference>
<reference key="1">
    <citation type="submission" date="2010-11" db="EMBL/GenBank/DDBJ databases">
        <title>The complete genome of Leadbetterella byssophila DSM 17132.</title>
        <authorList>
            <consortium name="US DOE Joint Genome Institute (JGI-PGF)"/>
            <person name="Lucas S."/>
            <person name="Copeland A."/>
            <person name="Lapidus A."/>
            <person name="Glavina del Rio T."/>
            <person name="Dalin E."/>
            <person name="Tice H."/>
            <person name="Bruce D."/>
            <person name="Goodwin L."/>
            <person name="Pitluck S."/>
            <person name="Kyrpides N."/>
            <person name="Mavromatis K."/>
            <person name="Ivanova N."/>
            <person name="Teshima H."/>
            <person name="Brettin T."/>
            <person name="Detter J.C."/>
            <person name="Han C."/>
            <person name="Tapia R."/>
            <person name="Land M."/>
            <person name="Hauser L."/>
            <person name="Markowitz V."/>
            <person name="Cheng J.-F."/>
            <person name="Hugenholtz P."/>
            <person name="Woyke T."/>
            <person name="Wu D."/>
            <person name="Tindall B."/>
            <person name="Pomrenke H.G."/>
            <person name="Brambilla E."/>
            <person name="Klenk H.-P."/>
            <person name="Eisen J.A."/>
        </authorList>
    </citation>
    <scope>NUCLEOTIDE SEQUENCE [LARGE SCALE GENOMIC DNA]</scope>
    <source>
        <strain>DSM 17132</strain>
    </source>
</reference>
<dbReference type="Proteomes" id="UP000007435">
    <property type="component" value="Chromosome"/>
</dbReference>
<dbReference type="SUPFAM" id="SSF48452">
    <property type="entry name" value="TPR-like"/>
    <property type="match status" value="1"/>
</dbReference>
<evidence type="ECO:0000256" key="2">
    <source>
        <dbReference type="ARBA" id="ARBA00006275"/>
    </source>
</evidence>
<evidence type="ECO:0000256" key="5">
    <source>
        <dbReference type="ARBA" id="ARBA00023237"/>
    </source>
</evidence>
<keyword evidence="5" id="KW-0998">Cell outer membrane</keyword>
<evidence type="ECO:0000256" key="4">
    <source>
        <dbReference type="ARBA" id="ARBA00023136"/>
    </source>
</evidence>